<keyword evidence="4" id="KW-1185">Reference proteome</keyword>
<dbReference type="SUPFAM" id="SSF50969">
    <property type="entry name" value="YVTN repeat-like/Quinoprotein amine dehydrogenase"/>
    <property type="match status" value="1"/>
</dbReference>
<organism evidence="3 4">
    <name type="scientific">Nocardia terrae</name>
    <dbReference type="NCBI Taxonomy" id="2675851"/>
    <lineage>
        <taxon>Bacteria</taxon>
        <taxon>Bacillati</taxon>
        <taxon>Actinomycetota</taxon>
        <taxon>Actinomycetes</taxon>
        <taxon>Mycobacteriales</taxon>
        <taxon>Nocardiaceae</taxon>
        <taxon>Nocardia</taxon>
    </lineage>
</organism>
<accession>A0A7K1V5E3</accession>
<feature type="chain" id="PRO_5029585268" evidence="2">
    <location>
        <begin position="26"/>
        <end position="486"/>
    </location>
</feature>
<dbReference type="InterPro" id="IPR011044">
    <property type="entry name" value="Quino_amine_DH_bsu"/>
</dbReference>
<evidence type="ECO:0000256" key="2">
    <source>
        <dbReference type="SAM" id="SignalP"/>
    </source>
</evidence>
<evidence type="ECO:0000313" key="3">
    <source>
        <dbReference type="EMBL" id="MVU81854.1"/>
    </source>
</evidence>
<protein>
    <submittedName>
        <fullName evidence="3">Uncharacterized protein</fullName>
    </submittedName>
</protein>
<sequence length="486" mass="49234">MRRAAVVAGLSATALLTIATSTAAAFGPLPPANPYLGPVGTATMHGDSEASDTTPLPGVGTGGVDADFHEQGAACPTILQGADGFPQALCTKITDRAPEVLLLDPGSGNTLAKLDLTKGSLLGGVYAYLDNNDRMVTVDGSGSLLRIGHQRGADGSWSLSIASKTDVTQAVAGHCGGGTCDEVSSVSPDYQGRVWFATDNAAAGFVNPDGSARSIVLAPGELVANSIATAPEGMAVATDHALYLLNVDASGNPQIVWRQGYDRGPARKPGQLSWGTGATPTFFGPGDGTEYLAITDNASPKENLLVYNSATGQQICSVPAIDGTENSPIGSGNSVFVASSYGYPYPALPADAGPSQPASAPISGGMTRIDVTGSGCTVVWTNTVPSSAVPRLSVPDGKIYTFTRHSLLGSGSGALGSGSSSLGSGSAGVTDNYSFAVIDANTGHLDTEQFVGATTVNDTLQMVGTIAPGRIQYQGTTTGLYRITPK</sequence>
<proteinExistence type="predicted"/>
<feature type="region of interest" description="Disordered" evidence="1">
    <location>
        <begin position="38"/>
        <end position="65"/>
    </location>
</feature>
<reference evidence="3 4" key="1">
    <citation type="submission" date="2019-12" db="EMBL/GenBank/DDBJ databases">
        <title>Nocardia sp. nov. ET3-3 isolated from soil.</title>
        <authorList>
            <person name="Kanchanasin P."/>
            <person name="Tanasupawat S."/>
            <person name="Yuki M."/>
            <person name="Kudo T."/>
        </authorList>
    </citation>
    <scope>NUCLEOTIDE SEQUENCE [LARGE SCALE GENOMIC DNA]</scope>
    <source>
        <strain evidence="3 4">ET3-3</strain>
    </source>
</reference>
<dbReference type="AlphaFoldDB" id="A0A7K1V5E3"/>
<comment type="caution">
    <text evidence="3">The sequence shown here is derived from an EMBL/GenBank/DDBJ whole genome shotgun (WGS) entry which is preliminary data.</text>
</comment>
<evidence type="ECO:0000256" key="1">
    <source>
        <dbReference type="SAM" id="MobiDB-lite"/>
    </source>
</evidence>
<feature type="signal peptide" evidence="2">
    <location>
        <begin position="1"/>
        <end position="25"/>
    </location>
</feature>
<dbReference type="Proteomes" id="UP000466794">
    <property type="component" value="Unassembled WGS sequence"/>
</dbReference>
<evidence type="ECO:0000313" key="4">
    <source>
        <dbReference type="Proteomes" id="UP000466794"/>
    </source>
</evidence>
<dbReference type="EMBL" id="WRPP01000007">
    <property type="protein sequence ID" value="MVU81854.1"/>
    <property type="molecule type" value="Genomic_DNA"/>
</dbReference>
<keyword evidence="2" id="KW-0732">Signal</keyword>
<gene>
    <name evidence="3" type="ORF">GPX89_32030</name>
</gene>
<name>A0A7K1V5E3_9NOCA</name>